<dbReference type="PANTHER" id="PTHR15315">
    <property type="entry name" value="RING FINGER PROTEIN 41, 151"/>
    <property type="match status" value="1"/>
</dbReference>
<dbReference type="Proteomes" id="UP000467840">
    <property type="component" value="Chromosome 9"/>
</dbReference>
<dbReference type="FunFam" id="3.30.40.10:FF:000660">
    <property type="entry name" value="RING/U-box superfamily protein"/>
    <property type="match status" value="1"/>
</dbReference>
<keyword evidence="1" id="KW-0479">Metal-binding</keyword>
<dbReference type="AlphaFoldDB" id="A0A6A6M1F4"/>
<reference evidence="3 4" key="1">
    <citation type="journal article" date="2020" name="Mol. Plant">
        <title>The Chromosome-Based Rubber Tree Genome Provides New Insights into Spurge Genome Evolution and Rubber Biosynthesis.</title>
        <authorList>
            <person name="Liu J."/>
            <person name="Shi C."/>
            <person name="Shi C.C."/>
            <person name="Li W."/>
            <person name="Zhang Q.J."/>
            <person name="Zhang Y."/>
            <person name="Li K."/>
            <person name="Lu H.F."/>
            <person name="Shi C."/>
            <person name="Zhu S.T."/>
            <person name="Xiao Z.Y."/>
            <person name="Nan H."/>
            <person name="Yue Y."/>
            <person name="Zhu X.G."/>
            <person name="Wu Y."/>
            <person name="Hong X.N."/>
            <person name="Fan G.Y."/>
            <person name="Tong Y."/>
            <person name="Zhang D."/>
            <person name="Mao C.L."/>
            <person name="Liu Y.L."/>
            <person name="Hao S.J."/>
            <person name="Liu W.Q."/>
            <person name="Lv M.Q."/>
            <person name="Zhang H.B."/>
            <person name="Liu Y."/>
            <person name="Hu-Tang G.R."/>
            <person name="Wang J.P."/>
            <person name="Wang J.H."/>
            <person name="Sun Y.H."/>
            <person name="Ni S.B."/>
            <person name="Chen W.B."/>
            <person name="Zhang X.C."/>
            <person name="Jiao Y.N."/>
            <person name="Eichler E.E."/>
            <person name="Li G.H."/>
            <person name="Liu X."/>
            <person name="Gao L.Z."/>
        </authorList>
    </citation>
    <scope>NUCLEOTIDE SEQUENCE [LARGE SCALE GENOMIC DNA]</scope>
    <source>
        <strain evidence="4">cv. GT1</strain>
        <tissue evidence="3">Leaf</tissue>
    </source>
</reference>
<dbReference type="EMBL" id="JAAGAX010000008">
    <property type="protein sequence ID" value="KAF2307114.1"/>
    <property type="molecule type" value="Genomic_DNA"/>
</dbReference>
<protein>
    <recommendedName>
        <fullName evidence="2">RING-type domain-containing protein</fullName>
    </recommendedName>
</protein>
<organism evidence="3 4">
    <name type="scientific">Hevea brasiliensis</name>
    <name type="common">Para rubber tree</name>
    <name type="synonym">Siphonia brasiliensis</name>
    <dbReference type="NCBI Taxonomy" id="3981"/>
    <lineage>
        <taxon>Eukaryota</taxon>
        <taxon>Viridiplantae</taxon>
        <taxon>Streptophyta</taxon>
        <taxon>Embryophyta</taxon>
        <taxon>Tracheophyta</taxon>
        <taxon>Spermatophyta</taxon>
        <taxon>Magnoliopsida</taxon>
        <taxon>eudicotyledons</taxon>
        <taxon>Gunneridae</taxon>
        <taxon>Pentapetalae</taxon>
        <taxon>rosids</taxon>
        <taxon>fabids</taxon>
        <taxon>Malpighiales</taxon>
        <taxon>Euphorbiaceae</taxon>
        <taxon>Crotonoideae</taxon>
        <taxon>Micrandreae</taxon>
        <taxon>Hevea</taxon>
    </lineage>
</organism>
<evidence type="ECO:0000256" key="1">
    <source>
        <dbReference type="PROSITE-ProRule" id="PRU00175"/>
    </source>
</evidence>
<dbReference type="PANTHER" id="PTHR15315:SF22">
    <property type="entry name" value="OS01G0905700 PROTEIN"/>
    <property type="match status" value="1"/>
</dbReference>
<dbReference type="Gene3D" id="3.30.40.10">
    <property type="entry name" value="Zinc/RING finger domain, C3HC4 (zinc finger)"/>
    <property type="match status" value="1"/>
</dbReference>
<keyword evidence="1" id="KW-0862">Zinc</keyword>
<gene>
    <name evidence="3" type="ORF">GH714_024915</name>
</gene>
<dbReference type="GO" id="GO:0016567">
    <property type="term" value="P:protein ubiquitination"/>
    <property type="evidence" value="ECO:0007669"/>
    <property type="project" value="TreeGrafter"/>
</dbReference>
<dbReference type="InterPro" id="IPR001841">
    <property type="entry name" value="Znf_RING"/>
</dbReference>
<evidence type="ECO:0000313" key="3">
    <source>
        <dbReference type="EMBL" id="KAF2307114.1"/>
    </source>
</evidence>
<dbReference type="Pfam" id="PF13920">
    <property type="entry name" value="zf-C3HC4_3"/>
    <property type="match status" value="1"/>
</dbReference>
<sequence>MWQNSPVKLLPSENLSKLLKLIYNMPIACGVEFFINNGKVGEFRIWEIAGCSSSRRLWWDRIHLRLSYSPLAPFILFLVEWMDYSCTDALPNYLGLLHVLVYKFCALSVSPLKGSKEVLYTLYSYIYPSLRLLEGEFIELEDNPKRSRGAEVLSRKRVEDKRKRSDKDFERDDECGICMEDSAKMVLPNCGHSLCVSCFRDWNARSQSCPFCRGSLKRVNSRDLWVVINNGDITDTVTLATENLRSFYLYIETLPLLMPETQAVVFDYMI</sequence>
<accession>A0A6A6M1F4</accession>
<evidence type="ECO:0000259" key="2">
    <source>
        <dbReference type="PROSITE" id="PS50089"/>
    </source>
</evidence>
<dbReference type="InterPro" id="IPR013083">
    <property type="entry name" value="Znf_RING/FYVE/PHD"/>
</dbReference>
<dbReference type="GO" id="GO:0008270">
    <property type="term" value="F:zinc ion binding"/>
    <property type="evidence" value="ECO:0007669"/>
    <property type="project" value="UniProtKB-KW"/>
</dbReference>
<dbReference type="PROSITE" id="PS50089">
    <property type="entry name" value="ZF_RING_2"/>
    <property type="match status" value="1"/>
</dbReference>
<keyword evidence="1" id="KW-0863">Zinc-finger</keyword>
<keyword evidence="4" id="KW-1185">Reference proteome</keyword>
<comment type="caution">
    <text evidence="3">The sequence shown here is derived from an EMBL/GenBank/DDBJ whole genome shotgun (WGS) entry which is preliminary data.</text>
</comment>
<name>A0A6A6M1F4_HEVBR</name>
<proteinExistence type="predicted"/>
<dbReference type="SMART" id="SM00184">
    <property type="entry name" value="RING"/>
    <property type="match status" value="1"/>
</dbReference>
<evidence type="ECO:0000313" key="4">
    <source>
        <dbReference type="Proteomes" id="UP000467840"/>
    </source>
</evidence>
<dbReference type="SUPFAM" id="SSF57850">
    <property type="entry name" value="RING/U-box"/>
    <property type="match status" value="1"/>
</dbReference>
<dbReference type="GO" id="GO:0061630">
    <property type="term" value="F:ubiquitin protein ligase activity"/>
    <property type="evidence" value="ECO:0007669"/>
    <property type="project" value="TreeGrafter"/>
</dbReference>
<feature type="domain" description="RING-type" evidence="2">
    <location>
        <begin position="175"/>
        <end position="213"/>
    </location>
</feature>